<evidence type="ECO:0000313" key="2">
    <source>
        <dbReference type="EMBL" id="EQD34158.1"/>
    </source>
</evidence>
<dbReference type="AlphaFoldDB" id="T0YM39"/>
<feature type="non-terminal residue" evidence="2">
    <location>
        <position position="1"/>
    </location>
</feature>
<reference evidence="2" key="1">
    <citation type="submission" date="2013-08" db="EMBL/GenBank/DDBJ databases">
        <authorList>
            <person name="Mendez C."/>
            <person name="Richter M."/>
            <person name="Ferrer M."/>
            <person name="Sanchez J."/>
        </authorList>
    </citation>
    <scope>NUCLEOTIDE SEQUENCE</scope>
</reference>
<protein>
    <submittedName>
        <fullName evidence="2">Uncharacterized protein</fullName>
    </submittedName>
</protein>
<dbReference type="InterPro" id="IPR025489">
    <property type="entry name" value="DUF4381"/>
</dbReference>
<feature type="region of interest" description="Disordered" evidence="1">
    <location>
        <begin position="78"/>
        <end position="102"/>
    </location>
</feature>
<reference evidence="2" key="2">
    <citation type="journal article" date="2014" name="ISME J.">
        <title>Microbial stratification in low pH oxic and suboxic macroscopic growths along an acid mine drainage.</title>
        <authorList>
            <person name="Mendez-Garcia C."/>
            <person name="Mesa V."/>
            <person name="Sprenger R.R."/>
            <person name="Richter M."/>
            <person name="Diez M.S."/>
            <person name="Solano J."/>
            <person name="Bargiela R."/>
            <person name="Golyshina O.V."/>
            <person name="Manteca A."/>
            <person name="Ramos J.L."/>
            <person name="Gallego J.R."/>
            <person name="Llorente I."/>
            <person name="Martins Dos Santos V.A."/>
            <person name="Jensen O.N."/>
            <person name="Pelaez A.I."/>
            <person name="Sanchez J."/>
            <person name="Ferrer M."/>
        </authorList>
    </citation>
    <scope>NUCLEOTIDE SEQUENCE</scope>
</reference>
<organism evidence="2">
    <name type="scientific">mine drainage metagenome</name>
    <dbReference type="NCBI Taxonomy" id="410659"/>
    <lineage>
        <taxon>unclassified sequences</taxon>
        <taxon>metagenomes</taxon>
        <taxon>ecological metagenomes</taxon>
    </lineage>
</organism>
<sequence>GAIENLLRRYAMAVFGRERVARLTGAAWLAFLGTEGGAPLAGESGRHLLSTAFGGEAYDERPSWLAGADAFVRCAGREARARRKGKRSGASAADRGPEEGQL</sequence>
<name>T0YM39_9ZZZZ</name>
<gene>
    <name evidence="2" type="ORF">B1A_18820</name>
</gene>
<dbReference type="EMBL" id="AUZX01013892">
    <property type="protein sequence ID" value="EQD34158.1"/>
    <property type="molecule type" value="Genomic_DNA"/>
</dbReference>
<proteinExistence type="predicted"/>
<comment type="caution">
    <text evidence="2">The sequence shown here is derived from an EMBL/GenBank/DDBJ whole genome shotgun (WGS) entry which is preliminary data.</text>
</comment>
<accession>T0YM39</accession>
<evidence type="ECO:0000256" key="1">
    <source>
        <dbReference type="SAM" id="MobiDB-lite"/>
    </source>
</evidence>
<dbReference type="Pfam" id="PF14316">
    <property type="entry name" value="DUF4381"/>
    <property type="match status" value="1"/>
</dbReference>